<keyword evidence="1" id="KW-0732">Signal</keyword>
<evidence type="ECO:0000259" key="2">
    <source>
        <dbReference type="Pfam" id="PF25484"/>
    </source>
</evidence>
<dbReference type="Pfam" id="PF25484">
    <property type="entry name" value="DUF7907"/>
    <property type="match status" value="1"/>
</dbReference>
<dbReference type="EMBL" id="LKCN02000019">
    <property type="protein sequence ID" value="RCI08387.1"/>
    <property type="molecule type" value="Genomic_DNA"/>
</dbReference>
<organism evidence="3 4">
    <name type="scientific">Ophiocordyceps polyrhachis-furcata BCC 54312</name>
    <dbReference type="NCBI Taxonomy" id="1330021"/>
    <lineage>
        <taxon>Eukaryota</taxon>
        <taxon>Fungi</taxon>
        <taxon>Dikarya</taxon>
        <taxon>Ascomycota</taxon>
        <taxon>Pezizomycotina</taxon>
        <taxon>Sordariomycetes</taxon>
        <taxon>Hypocreomycetidae</taxon>
        <taxon>Hypocreales</taxon>
        <taxon>Ophiocordycipitaceae</taxon>
        <taxon>Ophiocordyceps</taxon>
    </lineage>
</organism>
<evidence type="ECO:0000256" key="1">
    <source>
        <dbReference type="SAM" id="SignalP"/>
    </source>
</evidence>
<sequence length="197" mass="21932">MKLIVLALPFLGRFAAAQSVQSKPFHLVIESSDKHINGQGFTACHTGAAIESLCIYNKAERSTFYLNTTEGSESPLKNYEPSGVLVWNLPVQPTTYSESMSFSVEPSTNVALPLFEPSPSSQYVTFDRQGRLAIVSYLDDTHSPPSGSQPRGLRNWYLCHTYYSAYSYHTLNWVLGSGKAKPQNPSCVKVEVRRLYV</sequence>
<feature type="domain" description="DUF7907" evidence="2">
    <location>
        <begin position="22"/>
        <end position="194"/>
    </location>
</feature>
<dbReference type="AlphaFoldDB" id="A0A367L1W0"/>
<dbReference type="Proteomes" id="UP000253664">
    <property type="component" value="Unassembled WGS sequence"/>
</dbReference>
<reference evidence="3 4" key="1">
    <citation type="journal article" date="2015" name="BMC Genomics">
        <title>Insights from the genome of Ophiocordyceps polyrhachis-furcata to pathogenicity and host specificity in insect fungi.</title>
        <authorList>
            <person name="Wichadakul D."/>
            <person name="Kobmoo N."/>
            <person name="Ingsriswang S."/>
            <person name="Tangphatsornruang S."/>
            <person name="Chantasingh D."/>
            <person name="Luangsa-ard J.J."/>
            <person name="Eurwilaichitr L."/>
        </authorList>
    </citation>
    <scope>NUCLEOTIDE SEQUENCE [LARGE SCALE GENOMIC DNA]</scope>
    <source>
        <strain evidence="3 4">BCC 54312</strain>
    </source>
</reference>
<keyword evidence="4" id="KW-1185">Reference proteome</keyword>
<evidence type="ECO:0000313" key="4">
    <source>
        <dbReference type="Proteomes" id="UP000253664"/>
    </source>
</evidence>
<dbReference type="InterPro" id="IPR057229">
    <property type="entry name" value="DUF7907"/>
</dbReference>
<dbReference type="OrthoDB" id="3515453at2759"/>
<feature type="chain" id="PRO_5016569963" description="DUF7907 domain-containing protein" evidence="1">
    <location>
        <begin position="18"/>
        <end position="197"/>
    </location>
</feature>
<evidence type="ECO:0000313" key="3">
    <source>
        <dbReference type="EMBL" id="RCI08387.1"/>
    </source>
</evidence>
<protein>
    <recommendedName>
        <fullName evidence="2">DUF7907 domain-containing protein</fullName>
    </recommendedName>
</protein>
<name>A0A367L1W0_9HYPO</name>
<accession>A0A367L1W0</accession>
<proteinExistence type="predicted"/>
<gene>
    <name evidence="3" type="ORF">L249_8859</name>
</gene>
<feature type="signal peptide" evidence="1">
    <location>
        <begin position="1"/>
        <end position="17"/>
    </location>
</feature>
<comment type="caution">
    <text evidence="3">The sequence shown here is derived from an EMBL/GenBank/DDBJ whole genome shotgun (WGS) entry which is preliminary data.</text>
</comment>